<name>A0A812MBU1_9DINO</name>
<protein>
    <submittedName>
        <fullName evidence="3">Uncharacterized protein</fullName>
    </submittedName>
</protein>
<accession>A0A812MBU1</accession>
<proteinExistence type="predicted"/>
<keyword evidence="1" id="KW-0175">Coiled coil</keyword>
<feature type="coiled-coil region" evidence="1">
    <location>
        <begin position="135"/>
        <end position="183"/>
    </location>
</feature>
<keyword evidence="2" id="KW-0472">Membrane</keyword>
<evidence type="ECO:0000313" key="4">
    <source>
        <dbReference type="Proteomes" id="UP000604046"/>
    </source>
</evidence>
<gene>
    <name evidence="3" type="ORF">SNAT2548_LOCUS13012</name>
</gene>
<organism evidence="3 4">
    <name type="scientific">Symbiodinium natans</name>
    <dbReference type="NCBI Taxonomy" id="878477"/>
    <lineage>
        <taxon>Eukaryota</taxon>
        <taxon>Sar</taxon>
        <taxon>Alveolata</taxon>
        <taxon>Dinophyceae</taxon>
        <taxon>Suessiales</taxon>
        <taxon>Symbiodiniaceae</taxon>
        <taxon>Symbiodinium</taxon>
    </lineage>
</organism>
<keyword evidence="2" id="KW-0812">Transmembrane</keyword>
<comment type="caution">
    <text evidence="3">The sequence shown here is derived from an EMBL/GenBank/DDBJ whole genome shotgun (WGS) entry which is preliminary data.</text>
</comment>
<reference evidence="3" key="1">
    <citation type="submission" date="2021-02" db="EMBL/GenBank/DDBJ databases">
        <authorList>
            <person name="Dougan E. K."/>
            <person name="Rhodes N."/>
            <person name="Thang M."/>
            <person name="Chan C."/>
        </authorList>
    </citation>
    <scope>NUCLEOTIDE SEQUENCE</scope>
</reference>
<keyword evidence="2" id="KW-1133">Transmembrane helix</keyword>
<feature type="coiled-coil region" evidence="1">
    <location>
        <begin position="64"/>
        <end position="91"/>
    </location>
</feature>
<dbReference type="AlphaFoldDB" id="A0A812MBU1"/>
<evidence type="ECO:0000256" key="1">
    <source>
        <dbReference type="SAM" id="Coils"/>
    </source>
</evidence>
<sequence>MGSHDRAVRNLTNQILSNKEDVAKCQERLGEMAGKLEGQKRDLGLLRIAGSWKSAEHARVAEEKRSLSLEEQDLIEEVEGLKQALERSKSRAVRAPRASGEGSLPLELLLPRRLARLRERVQLWEDLIRFRQYRLDQLREQALATQLQSERLRAQAAHLREEAARLRAARQRADEALSVAKEEVRWARSCRRYAFFLPVLSSLLTSLWWCYG</sequence>
<feature type="transmembrane region" description="Helical" evidence="2">
    <location>
        <begin position="193"/>
        <end position="211"/>
    </location>
</feature>
<dbReference type="Proteomes" id="UP000604046">
    <property type="component" value="Unassembled WGS sequence"/>
</dbReference>
<evidence type="ECO:0000256" key="2">
    <source>
        <dbReference type="SAM" id="Phobius"/>
    </source>
</evidence>
<keyword evidence="4" id="KW-1185">Reference proteome</keyword>
<evidence type="ECO:0000313" key="3">
    <source>
        <dbReference type="EMBL" id="CAE7255472.1"/>
    </source>
</evidence>
<dbReference type="EMBL" id="CAJNDS010001324">
    <property type="protein sequence ID" value="CAE7255472.1"/>
    <property type="molecule type" value="Genomic_DNA"/>
</dbReference>